<organism evidence="3 4">
    <name type="scientific">Sulfurovum riftiae</name>
    <dbReference type="NCBI Taxonomy" id="1630136"/>
    <lineage>
        <taxon>Bacteria</taxon>
        <taxon>Pseudomonadati</taxon>
        <taxon>Campylobacterota</taxon>
        <taxon>Epsilonproteobacteria</taxon>
        <taxon>Campylobacterales</taxon>
        <taxon>Sulfurovaceae</taxon>
        <taxon>Sulfurovum</taxon>
    </lineage>
</organism>
<dbReference type="AlphaFoldDB" id="A0A151CII0"/>
<keyword evidence="4" id="KW-1185">Reference proteome</keyword>
<dbReference type="RefSeq" id="WP_067328087.1">
    <property type="nucleotide sequence ID" value="NZ_LNKT01000001.1"/>
</dbReference>
<evidence type="ECO:0000313" key="3">
    <source>
        <dbReference type="EMBL" id="KYJ87326.1"/>
    </source>
</evidence>
<dbReference type="InterPro" id="IPR005135">
    <property type="entry name" value="Endo/exonuclease/phosphatase"/>
</dbReference>
<evidence type="ECO:0000259" key="2">
    <source>
        <dbReference type="Pfam" id="PF19580"/>
    </source>
</evidence>
<dbReference type="PANTHER" id="PTHR42834">
    <property type="entry name" value="ENDONUCLEASE/EXONUCLEASE/PHOSPHATASE FAMILY PROTEIN (AFU_ORTHOLOGUE AFUA_3G09210)"/>
    <property type="match status" value="1"/>
</dbReference>
<accession>A0A151CII0</accession>
<evidence type="ECO:0000313" key="4">
    <source>
        <dbReference type="Proteomes" id="UP000075359"/>
    </source>
</evidence>
<name>A0A151CII0_9BACT</name>
<comment type="caution">
    <text evidence="3">The sequence shown here is derived from an EMBL/GenBank/DDBJ whole genome shotgun (WGS) entry which is preliminary data.</text>
</comment>
<dbReference type="Pfam" id="PF19580">
    <property type="entry name" value="Exo_endo_phos_3"/>
    <property type="match status" value="1"/>
</dbReference>
<dbReference type="OrthoDB" id="184983at2"/>
<evidence type="ECO:0000256" key="1">
    <source>
        <dbReference type="SAM" id="SignalP"/>
    </source>
</evidence>
<proteinExistence type="predicted"/>
<dbReference type="GO" id="GO:0003824">
    <property type="term" value="F:catalytic activity"/>
    <property type="evidence" value="ECO:0007669"/>
    <property type="project" value="InterPro"/>
</dbReference>
<dbReference type="SUPFAM" id="SSF56219">
    <property type="entry name" value="DNase I-like"/>
    <property type="match status" value="1"/>
</dbReference>
<reference evidence="3 4" key="1">
    <citation type="submission" date="2015-11" db="EMBL/GenBank/DDBJ databases">
        <title>Draft genome of Sulfurovum riftiae 1812E, a member of the Epsilonproteobacteria isolated from the tube of the deep-sea hydrothermal vent tubewom Riftia pachyptila.</title>
        <authorList>
            <person name="Vetriani C."/>
            <person name="Giovannelli D."/>
        </authorList>
    </citation>
    <scope>NUCLEOTIDE SEQUENCE [LARGE SCALE GENOMIC DNA]</scope>
    <source>
        <strain evidence="3 4">1812E</strain>
    </source>
</reference>
<keyword evidence="1" id="KW-0732">Signal</keyword>
<gene>
    <name evidence="3" type="ORF">AS592_09380</name>
</gene>
<dbReference type="EMBL" id="LNKT01000001">
    <property type="protein sequence ID" value="KYJ87326.1"/>
    <property type="molecule type" value="Genomic_DNA"/>
</dbReference>
<feature type="signal peptide" evidence="1">
    <location>
        <begin position="1"/>
        <end position="16"/>
    </location>
</feature>
<dbReference type="Gene3D" id="3.60.10.10">
    <property type="entry name" value="Endonuclease/exonuclease/phosphatase"/>
    <property type="match status" value="1"/>
</dbReference>
<dbReference type="Proteomes" id="UP000075359">
    <property type="component" value="Unassembled WGS sequence"/>
</dbReference>
<feature type="chain" id="PRO_5007578559" description="Endonuclease/exonuclease/phosphatase domain-containing protein" evidence="1">
    <location>
        <begin position="17"/>
        <end position="515"/>
    </location>
</feature>
<sequence>MRYFIFFLLFPLFLCARPFTVASYNVENLFDSSYEGTEYAEYVPGKHNWTKRMVEKKLDQTAEVLCDLDADIVALQEIENESIFNALQKRLKKVGCAYRYSAITTKKGAPIQIALLSRFPLKKHKELQVNYSPYVRNILEVEAEIDGHLLTLFVNHWKSRSRKGVESKRIAYAKTLQKRIMAMPKYKEYLILGDLNSNYDAYLTLPKKLNDTAGKTGINHILKTIRNNELLTKSQMCQAGKEWHYNPWTELPFRERWSHKFYGHRSTLDHILLPASMFDGRGIDYVNGSFKVFKAPYLFTKKGYINRWEVKNGKHTGKGYSDHLPIVATFDTKPFVPSGNDTVRKSTVGTIEDLYQTEALDHPLILENAVVVLKRARYAVLKQTPKGRGIFVFGAVRDMKEGMKLDIRVQEISTYKGLKEITALVKLKEKGMVDPDPYYASLDSMRQNEVVRNLTGMVKNRYLYVDGKKIPLYFKNRRLTPKNGTKIKIAYAHIGYYKKLQLVVYSKKDFTILEN</sequence>
<protein>
    <recommendedName>
        <fullName evidence="2">Endonuclease/exonuclease/phosphatase domain-containing protein</fullName>
    </recommendedName>
</protein>
<dbReference type="STRING" id="1630136.AS592_09380"/>
<feature type="domain" description="Endonuclease/exonuclease/phosphatase" evidence="2">
    <location>
        <begin position="20"/>
        <end position="328"/>
    </location>
</feature>
<dbReference type="InterPro" id="IPR036691">
    <property type="entry name" value="Endo/exonu/phosph_ase_sf"/>
</dbReference>
<dbReference type="PANTHER" id="PTHR42834:SF1">
    <property type="entry name" value="ENDONUCLEASE_EXONUCLEASE_PHOSPHATASE FAMILY PROTEIN (AFU_ORTHOLOGUE AFUA_3G09210)"/>
    <property type="match status" value="1"/>
</dbReference>